<evidence type="ECO:0000259" key="2">
    <source>
        <dbReference type="PROSITE" id="PS50206"/>
    </source>
</evidence>
<dbReference type="PROSITE" id="PS50206">
    <property type="entry name" value="RHODANESE_3"/>
    <property type="match status" value="1"/>
</dbReference>
<dbReference type="eggNOG" id="COG0607">
    <property type="taxonomic scope" value="Bacteria"/>
</dbReference>
<feature type="chain" id="PRO_5009981005" description="Rhodanese domain-containing protein" evidence="1">
    <location>
        <begin position="29"/>
        <end position="158"/>
    </location>
</feature>
<dbReference type="STRING" id="1423734.FC83_GL001795"/>
<dbReference type="Gene3D" id="3.40.250.10">
    <property type="entry name" value="Rhodanese-like domain"/>
    <property type="match status" value="1"/>
</dbReference>
<dbReference type="Pfam" id="PF00581">
    <property type="entry name" value="Rhodanese"/>
    <property type="match status" value="1"/>
</dbReference>
<reference evidence="3 4" key="1">
    <citation type="journal article" date="2015" name="Genome Announc.">
        <title>Expanding the biotechnology potential of lactobacilli through comparative genomics of 213 strains and associated genera.</title>
        <authorList>
            <person name="Sun Z."/>
            <person name="Harris H.M."/>
            <person name="McCann A."/>
            <person name="Guo C."/>
            <person name="Argimon S."/>
            <person name="Zhang W."/>
            <person name="Yang X."/>
            <person name="Jeffery I.B."/>
            <person name="Cooney J.C."/>
            <person name="Kagawa T.F."/>
            <person name="Liu W."/>
            <person name="Song Y."/>
            <person name="Salvetti E."/>
            <person name="Wrobel A."/>
            <person name="Rasinkangas P."/>
            <person name="Parkhill J."/>
            <person name="Rea M.C."/>
            <person name="O'Sullivan O."/>
            <person name="Ritari J."/>
            <person name="Douillard F.P."/>
            <person name="Paul Ross R."/>
            <person name="Yang R."/>
            <person name="Briner A.E."/>
            <person name="Felis G.E."/>
            <person name="de Vos W.M."/>
            <person name="Barrangou R."/>
            <person name="Klaenhammer T.R."/>
            <person name="Caufield P.W."/>
            <person name="Cui Y."/>
            <person name="Zhang H."/>
            <person name="O'Toole P.W."/>
        </authorList>
    </citation>
    <scope>NUCLEOTIDE SEQUENCE [LARGE SCALE GENOMIC DNA]</scope>
    <source>
        <strain evidence="3 4">DSM 18527</strain>
    </source>
</reference>
<feature type="domain" description="Rhodanese" evidence="2">
    <location>
        <begin position="54"/>
        <end position="152"/>
    </location>
</feature>
<dbReference type="EMBL" id="AZGA01000088">
    <property type="protein sequence ID" value="KRM30659.1"/>
    <property type="molecule type" value="Genomic_DNA"/>
</dbReference>
<dbReference type="PATRIC" id="fig|1423734.3.peg.1814"/>
<organism evidence="3 4">
    <name type="scientific">Agrilactobacillus composti DSM 18527 = JCM 14202</name>
    <dbReference type="NCBI Taxonomy" id="1423734"/>
    <lineage>
        <taxon>Bacteria</taxon>
        <taxon>Bacillati</taxon>
        <taxon>Bacillota</taxon>
        <taxon>Bacilli</taxon>
        <taxon>Lactobacillales</taxon>
        <taxon>Lactobacillaceae</taxon>
        <taxon>Agrilactobacillus</taxon>
    </lineage>
</organism>
<dbReference type="Proteomes" id="UP000051236">
    <property type="component" value="Unassembled WGS sequence"/>
</dbReference>
<dbReference type="OrthoDB" id="9800872at2"/>
<sequence>MKKKLVGLFVALFAAFLIIGTGTQTVGAKDRANDNIAWQYTTPKAMKKILLNKDKKTYQVVDIQPTADYKKGHLPNSLSLHAYPVDTKQLENLVTKSAAKIKKGANPIYVVCPGGGSGAKRTVSILIDKGVKAKRLHIVQNGAKGWPYKDNSKLWVTN</sequence>
<dbReference type="InterPro" id="IPR036873">
    <property type="entry name" value="Rhodanese-like_dom_sf"/>
</dbReference>
<dbReference type="InterPro" id="IPR001763">
    <property type="entry name" value="Rhodanese-like_dom"/>
</dbReference>
<accession>X0PMY2</accession>
<evidence type="ECO:0000313" key="3">
    <source>
        <dbReference type="EMBL" id="KRM30659.1"/>
    </source>
</evidence>
<protein>
    <recommendedName>
        <fullName evidence="2">Rhodanese domain-containing protein</fullName>
    </recommendedName>
</protein>
<dbReference type="RefSeq" id="WP_035450580.1">
    <property type="nucleotide sequence ID" value="NZ_AZGA01000088.1"/>
</dbReference>
<evidence type="ECO:0000256" key="1">
    <source>
        <dbReference type="SAM" id="SignalP"/>
    </source>
</evidence>
<dbReference type="AlphaFoldDB" id="X0PMY2"/>
<evidence type="ECO:0000313" key="4">
    <source>
        <dbReference type="Proteomes" id="UP000051236"/>
    </source>
</evidence>
<keyword evidence="4" id="KW-1185">Reference proteome</keyword>
<keyword evidence="1" id="KW-0732">Signal</keyword>
<dbReference type="CDD" id="cd00158">
    <property type="entry name" value="RHOD"/>
    <property type="match status" value="1"/>
</dbReference>
<name>X0PMY2_9LACO</name>
<gene>
    <name evidence="3" type="ORF">FC83_GL001795</name>
</gene>
<feature type="signal peptide" evidence="1">
    <location>
        <begin position="1"/>
        <end position="28"/>
    </location>
</feature>
<proteinExistence type="predicted"/>
<comment type="caution">
    <text evidence="3">The sequence shown here is derived from an EMBL/GenBank/DDBJ whole genome shotgun (WGS) entry which is preliminary data.</text>
</comment>
<dbReference type="SUPFAM" id="SSF52821">
    <property type="entry name" value="Rhodanese/Cell cycle control phosphatase"/>
    <property type="match status" value="1"/>
</dbReference>